<accession>A0A4R7CWV7</accession>
<evidence type="ECO:0000259" key="2">
    <source>
        <dbReference type="PROSITE" id="PS50943"/>
    </source>
</evidence>
<dbReference type="Gene3D" id="1.10.260.40">
    <property type="entry name" value="lambda repressor-like DNA-binding domains"/>
    <property type="match status" value="1"/>
</dbReference>
<comment type="caution">
    <text evidence="3">The sequence shown here is derived from an EMBL/GenBank/DDBJ whole genome shotgun (WGS) entry which is preliminary data.</text>
</comment>
<evidence type="ECO:0000313" key="3">
    <source>
        <dbReference type="EMBL" id="TDS12342.1"/>
    </source>
</evidence>
<dbReference type="GO" id="GO:0003700">
    <property type="term" value="F:DNA-binding transcription factor activity"/>
    <property type="evidence" value="ECO:0007669"/>
    <property type="project" value="TreeGrafter"/>
</dbReference>
<keyword evidence="4" id="KW-1185">Reference proteome</keyword>
<dbReference type="PROSITE" id="PS50943">
    <property type="entry name" value="HTH_CROC1"/>
    <property type="match status" value="1"/>
</dbReference>
<dbReference type="Proteomes" id="UP000294752">
    <property type="component" value="Unassembled WGS sequence"/>
</dbReference>
<dbReference type="GO" id="GO:0003677">
    <property type="term" value="F:DNA binding"/>
    <property type="evidence" value="ECO:0007669"/>
    <property type="project" value="UniProtKB-KW"/>
</dbReference>
<dbReference type="RefSeq" id="WP_208292343.1">
    <property type="nucleotide sequence ID" value="NZ_SNZV01000006.1"/>
</dbReference>
<dbReference type="CDD" id="cd00093">
    <property type="entry name" value="HTH_XRE"/>
    <property type="match status" value="1"/>
</dbReference>
<dbReference type="AlphaFoldDB" id="A0A4R7CWV7"/>
<keyword evidence="1" id="KW-0238">DNA-binding</keyword>
<protein>
    <submittedName>
        <fullName evidence="3">Helix-turn-helix protein</fullName>
    </submittedName>
</protein>
<organism evidence="3 4">
    <name type="scientific">Sphingobacterium paludis</name>
    <dbReference type="NCBI Taxonomy" id="1476465"/>
    <lineage>
        <taxon>Bacteria</taxon>
        <taxon>Pseudomonadati</taxon>
        <taxon>Bacteroidota</taxon>
        <taxon>Sphingobacteriia</taxon>
        <taxon>Sphingobacteriales</taxon>
        <taxon>Sphingobacteriaceae</taxon>
        <taxon>Sphingobacterium</taxon>
    </lineage>
</organism>
<name>A0A4R7CWV7_9SPHI</name>
<feature type="domain" description="HTH cro/C1-type" evidence="2">
    <location>
        <begin position="26"/>
        <end position="81"/>
    </location>
</feature>
<dbReference type="GO" id="GO:0005829">
    <property type="term" value="C:cytosol"/>
    <property type="evidence" value="ECO:0007669"/>
    <property type="project" value="TreeGrafter"/>
</dbReference>
<dbReference type="InterPro" id="IPR001387">
    <property type="entry name" value="Cro/C1-type_HTH"/>
</dbReference>
<dbReference type="PANTHER" id="PTHR46797">
    <property type="entry name" value="HTH-TYPE TRANSCRIPTIONAL REGULATOR"/>
    <property type="match status" value="1"/>
</dbReference>
<dbReference type="Pfam" id="PF01381">
    <property type="entry name" value="HTH_3"/>
    <property type="match status" value="1"/>
</dbReference>
<evidence type="ECO:0000256" key="1">
    <source>
        <dbReference type="ARBA" id="ARBA00023125"/>
    </source>
</evidence>
<evidence type="ECO:0000313" key="4">
    <source>
        <dbReference type="Proteomes" id="UP000294752"/>
    </source>
</evidence>
<dbReference type="SUPFAM" id="SSF47413">
    <property type="entry name" value="lambda repressor-like DNA-binding domains"/>
    <property type="match status" value="1"/>
</dbReference>
<gene>
    <name evidence="3" type="ORF">B0I21_106200</name>
</gene>
<dbReference type="InterPro" id="IPR050807">
    <property type="entry name" value="TransReg_Diox_bact_type"/>
</dbReference>
<dbReference type="SMART" id="SM00530">
    <property type="entry name" value="HTH_XRE"/>
    <property type="match status" value="1"/>
</dbReference>
<dbReference type="InterPro" id="IPR010982">
    <property type="entry name" value="Lambda_DNA-bd_dom_sf"/>
</dbReference>
<proteinExistence type="predicted"/>
<reference evidence="3 4" key="1">
    <citation type="submission" date="2019-03" db="EMBL/GenBank/DDBJ databases">
        <title>Genomic Encyclopedia of Type Strains, Phase III (KMG-III): the genomes of soil and plant-associated and newly described type strains.</title>
        <authorList>
            <person name="Whitman W."/>
        </authorList>
    </citation>
    <scope>NUCLEOTIDE SEQUENCE [LARGE SCALE GENOMIC DNA]</scope>
    <source>
        <strain evidence="3 4">CGMCC 1.12801</strain>
    </source>
</reference>
<dbReference type="PANTHER" id="PTHR46797:SF1">
    <property type="entry name" value="METHYLPHOSPHONATE SYNTHASE"/>
    <property type="match status" value="1"/>
</dbReference>
<dbReference type="EMBL" id="SNZV01000006">
    <property type="protein sequence ID" value="TDS12342.1"/>
    <property type="molecule type" value="Genomic_DNA"/>
</dbReference>
<sequence>MAIKPQYFFLMNEKYAQIYTRIGRNLKKRRIELGLTQDQLAKKTSKIDRSKISDIENGKEDFMFSTLLELATALEVDVEELTKNSTSNTFT</sequence>